<keyword evidence="9" id="KW-1185">Reference proteome</keyword>
<proteinExistence type="predicted"/>
<dbReference type="InterPro" id="IPR036542">
    <property type="entry name" value="PTS_IIA_lac/cel_sf"/>
</dbReference>
<keyword evidence="6" id="KW-0460">Magnesium</keyword>
<organism evidence="8 9">
    <name type="scientific">Alkalibacterium olivapovliticus</name>
    <dbReference type="NCBI Taxonomy" id="99907"/>
    <lineage>
        <taxon>Bacteria</taxon>
        <taxon>Bacillati</taxon>
        <taxon>Bacillota</taxon>
        <taxon>Bacilli</taxon>
        <taxon>Lactobacillales</taxon>
        <taxon>Carnobacteriaceae</taxon>
        <taxon>Alkalibacterium</taxon>
    </lineage>
</organism>
<dbReference type="PIRSF" id="PIRSF000699">
    <property type="entry name" value="PTS_IILac_III"/>
    <property type="match status" value="1"/>
</dbReference>
<evidence type="ECO:0000313" key="9">
    <source>
        <dbReference type="Proteomes" id="UP000238205"/>
    </source>
</evidence>
<accession>A0A2T0W877</accession>
<evidence type="ECO:0000256" key="1">
    <source>
        <dbReference type="ARBA" id="ARBA00022448"/>
    </source>
</evidence>
<feature type="active site" description="Tele-phosphohistidine intermediate" evidence="5">
    <location>
        <position position="80"/>
    </location>
</feature>
<dbReference type="PANTHER" id="PTHR34382:SF7">
    <property type="entry name" value="PTS SYSTEM N,N'-DIACETYLCHITOBIOSE-SPECIFIC EIIA COMPONENT"/>
    <property type="match status" value="1"/>
</dbReference>
<keyword evidence="1" id="KW-0813">Transport</keyword>
<dbReference type="GO" id="GO:0046872">
    <property type="term" value="F:metal ion binding"/>
    <property type="evidence" value="ECO:0007669"/>
    <property type="project" value="UniProtKB-KW"/>
</dbReference>
<dbReference type="Gene3D" id="1.20.58.80">
    <property type="entry name" value="Phosphotransferase system, lactose/cellobiose-type IIA subunit"/>
    <property type="match status" value="1"/>
</dbReference>
<dbReference type="Proteomes" id="UP000238205">
    <property type="component" value="Unassembled WGS sequence"/>
</dbReference>
<dbReference type="EMBL" id="PVTO01000009">
    <property type="protein sequence ID" value="PRY82744.1"/>
    <property type="molecule type" value="Genomic_DNA"/>
</dbReference>
<evidence type="ECO:0000256" key="6">
    <source>
        <dbReference type="PIRSR" id="PIRSR000699-2"/>
    </source>
</evidence>
<comment type="caution">
    <text evidence="8">The sequence shown here is derived from an EMBL/GenBank/DDBJ whole genome shotgun (WGS) entry which is preliminary data.</text>
</comment>
<feature type="binding site" evidence="6">
    <location>
        <position position="83"/>
    </location>
    <ligand>
        <name>Mg(2+)</name>
        <dbReference type="ChEBI" id="CHEBI:18420"/>
        <note>ligand shared between all trimeric partners</note>
    </ligand>
</feature>
<gene>
    <name evidence="8" type="ORF">CLV38_10974</name>
</gene>
<evidence type="ECO:0000256" key="5">
    <source>
        <dbReference type="PIRSR" id="PIRSR000699-1"/>
    </source>
</evidence>
<feature type="modified residue" description="Phosphohistidine; by HPr" evidence="7">
    <location>
        <position position="80"/>
    </location>
</feature>
<keyword evidence="3" id="KW-0808">Transferase</keyword>
<evidence type="ECO:0000256" key="3">
    <source>
        <dbReference type="ARBA" id="ARBA00022679"/>
    </source>
</evidence>
<evidence type="ECO:0000256" key="4">
    <source>
        <dbReference type="ARBA" id="ARBA00022683"/>
    </source>
</evidence>
<keyword evidence="2" id="KW-0762">Sugar transport</keyword>
<evidence type="ECO:0000313" key="8">
    <source>
        <dbReference type="EMBL" id="PRY82744.1"/>
    </source>
</evidence>
<reference evidence="8 9" key="1">
    <citation type="submission" date="2018-03" db="EMBL/GenBank/DDBJ databases">
        <title>Genomic Encyclopedia of Archaeal and Bacterial Type Strains, Phase II (KMG-II): from individual species to whole genera.</title>
        <authorList>
            <person name="Goeker M."/>
        </authorList>
    </citation>
    <scope>NUCLEOTIDE SEQUENCE [LARGE SCALE GENOMIC DNA]</scope>
    <source>
        <strain evidence="8 9">DSM 13175</strain>
    </source>
</reference>
<evidence type="ECO:0000256" key="7">
    <source>
        <dbReference type="PROSITE-ProRule" id="PRU00418"/>
    </source>
</evidence>
<keyword evidence="4" id="KW-0598">Phosphotransferase system</keyword>
<dbReference type="PROSITE" id="PS51095">
    <property type="entry name" value="PTS_EIIA_TYPE_3"/>
    <property type="match status" value="1"/>
</dbReference>
<sequence>MGEDKKETMEVVMSLIMYGGDARSSAMEAIHAAKNSDFELAAEKIIGAQKSISEAHQVQTGLLTQEASGEPVELNLLMVHAQDHLMTAMTYKDLAEEMIDLYQRVDSIQ</sequence>
<dbReference type="GO" id="GO:0016740">
    <property type="term" value="F:transferase activity"/>
    <property type="evidence" value="ECO:0007669"/>
    <property type="project" value="UniProtKB-KW"/>
</dbReference>
<protein>
    <submittedName>
        <fullName evidence="8">PTS system cellobiose-specific IIA component</fullName>
    </submittedName>
</protein>
<keyword evidence="6" id="KW-0479">Metal-binding</keyword>
<dbReference type="GO" id="GO:0009401">
    <property type="term" value="P:phosphoenolpyruvate-dependent sugar phosphotransferase system"/>
    <property type="evidence" value="ECO:0007669"/>
    <property type="project" value="UniProtKB-KW"/>
</dbReference>
<dbReference type="CDD" id="cd00215">
    <property type="entry name" value="PTS_IIA_lac"/>
    <property type="match status" value="1"/>
</dbReference>
<comment type="cofactor">
    <cofactor evidence="6">
        <name>Mg(2+)</name>
        <dbReference type="ChEBI" id="CHEBI:18420"/>
    </cofactor>
    <text evidence="6">Binds 1 Mg(2+) ion per trimer.</text>
</comment>
<dbReference type="RefSeq" id="WP_106192851.1">
    <property type="nucleotide sequence ID" value="NZ_PVTO01000009.1"/>
</dbReference>
<dbReference type="Pfam" id="PF02255">
    <property type="entry name" value="PTS_IIA"/>
    <property type="match status" value="1"/>
</dbReference>
<dbReference type="OrthoDB" id="350602at2"/>
<evidence type="ECO:0000256" key="2">
    <source>
        <dbReference type="ARBA" id="ARBA00022597"/>
    </source>
</evidence>
<name>A0A2T0W877_9LACT</name>
<dbReference type="SUPFAM" id="SSF46973">
    <property type="entry name" value="Enzyme IIa from lactose specific PTS, IIa-lac"/>
    <property type="match status" value="1"/>
</dbReference>
<dbReference type="InterPro" id="IPR003188">
    <property type="entry name" value="PTS_IIA_lac/cel"/>
</dbReference>
<dbReference type="PANTHER" id="PTHR34382">
    <property type="entry name" value="PTS SYSTEM N,N'-DIACETYLCHITOBIOSE-SPECIFIC EIIA COMPONENT"/>
    <property type="match status" value="1"/>
</dbReference>
<dbReference type="AlphaFoldDB" id="A0A2T0W877"/>